<organism evidence="1 2">
    <name type="scientific">Holothuria leucospilota</name>
    <name type="common">Black long sea cucumber</name>
    <name type="synonym">Mertensiothuria leucospilota</name>
    <dbReference type="NCBI Taxonomy" id="206669"/>
    <lineage>
        <taxon>Eukaryota</taxon>
        <taxon>Metazoa</taxon>
        <taxon>Echinodermata</taxon>
        <taxon>Eleutherozoa</taxon>
        <taxon>Echinozoa</taxon>
        <taxon>Holothuroidea</taxon>
        <taxon>Aspidochirotacea</taxon>
        <taxon>Aspidochirotida</taxon>
        <taxon>Holothuriidae</taxon>
        <taxon>Holothuria</taxon>
    </lineage>
</organism>
<name>A0A9Q1GYT9_HOLLE</name>
<evidence type="ECO:0000313" key="1">
    <source>
        <dbReference type="EMBL" id="KAJ8029457.1"/>
    </source>
</evidence>
<evidence type="ECO:0000313" key="2">
    <source>
        <dbReference type="Proteomes" id="UP001152320"/>
    </source>
</evidence>
<keyword evidence="2" id="KW-1185">Reference proteome</keyword>
<protein>
    <submittedName>
        <fullName evidence="1">Uncharacterized protein</fullName>
    </submittedName>
</protein>
<proteinExistence type="predicted"/>
<dbReference type="Proteomes" id="UP001152320">
    <property type="component" value="Chromosome 14"/>
</dbReference>
<reference evidence="1" key="1">
    <citation type="submission" date="2021-10" db="EMBL/GenBank/DDBJ databases">
        <title>Tropical sea cucumber genome reveals ecological adaptation and Cuvierian tubules defense mechanism.</title>
        <authorList>
            <person name="Chen T."/>
        </authorList>
    </citation>
    <scope>NUCLEOTIDE SEQUENCE</scope>
    <source>
        <strain evidence="1">Nanhai2018</strain>
        <tissue evidence="1">Muscle</tissue>
    </source>
</reference>
<dbReference type="AlphaFoldDB" id="A0A9Q1GYT9"/>
<gene>
    <name evidence="1" type="ORF">HOLleu_28850</name>
</gene>
<dbReference type="EMBL" id="JAIZAY010000014">
    <property type="protein sequence ID" value="KAJ8029457.1"/>
    <property type="molecule type" value="Genomic_DNA"/>
</dbReference>
<comment type="caution">
    <text evidence="1">The sequence shown here is derived from an EMBL/GenBank/DDBJ whole genome shotgun (WGS) entry which is preliminary data.</text>
</comment>
<accession>A0A9Q1GYT9</accession>
<sequence length="63" mass="7047">MVSWEVESVHICSWVESSVHVQEFPCLAVEVLHLCLCPLNYSCSVADNWHGICIDSLDLVLST</sequence>